<dbReference type="PANTHER" id="PTHR46599">
    <property type="entry name" value="PIGGYBAC TRANSPOSABLE ELEMENT-DERIVED PROTEIN 4"/>
    <property type="match status" value="1"/>
</dbReference>
<organism evidence="3 4">
    <name type="scientific">Synaphobranchus kaupii</name>
    <name type="common">Kaup's arrowtooth eel</name>
    <dbReference type="NCBI Taxonomy" id="118154"/>
    <lineage>
        <taxon>Eukaryota</taxon>
        <taxon>Metazoa</taxon>
        <taxon>Chordata</taxon>
        <taxon>Craniata</taxon>
        <taxon>Vertebrata</taxon>
        <taxon>Euteleostomi</taxon>
        <taxon>Actinopterygii</taxon>
        <taxon>Neopterygii</taxon>
        <taxon>Teleostei</taxon>
        <taxon>Anguilliformes</taxon>
        <taxon>Synaphobranchidae</taxon>
        <taxon>Synaphobranchus</taxon>
    </lineage>
</organism>
<reference evidence="3" key="1">
    <citation type="journal article" date="2023" name="Science">
        <title>Genome structures resolve the early diversification of teleost fishes.</title>
        <authorList>
            <person name="Parey E."/>
            <person name="Louis A."/>
            <person name="Montfort J."/>
            <person name="Bouchez O."/>
            <person name="Roques C."/>
            <person name="Iampietro C."/>
            <person name="Lluch J."/>
            <person name="Castinel A."/>
            <person name="Donnadieu C."/>
            <person name="Desvignes T."/>
            <person name="Floi Bucao C."/>
            <person name="Jouanno E."/>
            <person name="Wen M."/>
            <person name="Mejri S."/>
            <person name="Dirks R."/>
            <person name="Jansen H."/>
            <person name="Henkel C."/>
            <person name="Chen W.J."/>
            <person name="Zahm M."/>
            <person name="Cabau C."/>
            <person name="Klopp C."/>
            <person name="Thompson A.W."/>
            <person name="Robinson-Rechavi M."/>
            <person name="Braasch I."/>
            <person name="Lecointre G."/>
            <person name="Bobe J."/>
            <person name="Postlethwait J.H."/>
            <person name="Berthelot C."/>
            <person name="Roest Crollius H."/>
            <person name="Guiguen Y."/>
        </authorList>
    </citation>
    <scope>NUCLEOTIDE SEQUENCE</scope>
    <source>
        <strain evidence="3">WJC10195</strain>
    </source>
</reference>
<dbReference type="Pfam" id="PF13843">
    <property type="entry name" value="DDE_Tnp_1_7"/>
    <property type="match status" value="1"/>
</dbReference>
<evidence type="ECO:0000313" key="3">
    <source>
        <dbReference type="EMBL" id="KAJ8334889.1"/>
    </source>
</evidence>
<name>A0A9Q1ICR3_SYNKA</name>
<dbReference type="EMBL" id="JAINUF010000021">
    <property type="protein sequence ID" value="KAJ8334889.1"/>
    <property type="molecule type" value="Genomic_DNA"/>
</dbReference>
<dbReference type="InterPro" id="IPR029526">
    <property type="entry name" value="PGBD"/>
</dbReference>
<evidence type="ECO:0000313" key="4">
    <source>
        <dbReference type="Proteomes" id="UP001152622"/>
    </source>
</evidence>
<feature type="region of interest" description="Disordered" evidence="1">
    <location>
        <begin position="1"/>
        <end position="33"/>
    </location>
</feature>
<dbReference type="OrthoDB" id="118105at2759"/>
<accession>A0A9Q1ICR3</accession>
<dbReference type="Proteomes" id="UP001152622">
    <property type="component" value="Chromosome 21"/>
</dbReference>
<protein>
    <recommendedName>
        <fullName evidence="2">PiggyBac transposable element-derived protein domain-containing protein</fullName>
    </recommendedName>
</protein>
<evidence type="ECO:0000259" key="2">
    <source>
        <dbReference type="Pfam" id="PF13843"/>
    </source>
</evidence>
<evidence type="ECO:0000256" key="1">
    <source>
        <dbReference type="SAM" id="MobiDB-lite"/>
    </source>
</evidence>
<proteinExistence type="predicted"/>
<keyword evidence="4" id="KW-1185">Reference proteome</keyword>
<sequence length="557" mass="63299">MARSACHAAKRRASAPAPSTTEPQDSWRCVTQPDTEPPQFPFCPVRIPGPQLDTTKSYSPLELFQLFFSESVVQTLCDNTNKNGEQRKAQGKKTHWFPVSVQEMYRYLSLVIVEANNMATYWSRNRLYKLAFTESVMPRRRFEAITWTLHMSDPVEDAHNDRKRGSHGYDRLFRLRPLLDEIVVACKAFYDHHQALSIDEPMVASKNCIGLKQYMKAKPTKWGFKLFVLADAHNGYTCDYNIYQGKLFTATGKGPSFDAVVDLLDVAHLGTGYHIYVDNFYTSAALFRHLHQLCYGACGTICQNRLGFPRAQNSMPKRADRGAISWLRDGPLLYTKWMGIREVTMCSTIHKVYSGDSVQQRVRNRDGTWTTRRIPIPAPVKAYNRFMGGVDLSDGFLKLYNVAQKAQKWYKKLFYHFVDIAVVNSFLLQKEMTLAKGGKPLTQRQFREELCVLLADCGRAAAPEEPTTTRGTEAATLGEASATEEVECNSITIVDTSLTESRLKATEGRKYYVLCLKDKKCNKTIWKCESCNVPLCLTADRNCYRAWHKNKKGQGAP</sequence>
<gene>
    <name evidence="3" type="ORF">SKAU_G00405280</name>
</gene>
<feature type="domain" description="PiggyBac transposable element-derived protein" evidence="2">
    <location>
        <begin position="59"/>
        <end position="426"/>
    </location>
</feature>
<dbReference type="PANTHER" id="PTHR46599:SF3">
    <property type="entry name" value="PIGGYBAC TRANSPOSABLE ELEMENT-DERIVED PROTEIN 4"/>
    <property type="match status" value="1"/>
</dbReference>
<comment type="caution">
    <text evidence="3">The sequence shown here is derived from an EMBL/GenBank/DDBJ whole genome shotgun (WGS) entry which is preliminary data.</text>
</comment>
<dbReference type="AlphaFoldDB" id="A0A9Q1ICR3"/>